<organism evidence="6 7">
    <name type="scientific">Candidatus Trichorickettsia mobilis</name>
    <dbReference type="NCBI Taxonomy" id="1346319"/>
    <lineage>
        <taxon>Bacteria</taxon>
        <taxon>Pseudomonadati</taxon>
        <taxon>Pseudomonadota</taxon>
        <taxon>Alphaproteobacteria</taxon>
        <taxon>Rickettsiales</taxon>
        <taxon>Rickettsiaceae</taxon>
        <taxon>Rickettsieae</taxon>
        <taxon>Candidatus Trichorickettsia</taxon>
    </lineage>
</organism>
<feature type="transmembrane region" description="Helical" evidence="5">
    <location>
        <begin position="124"/>
        <end position="147"/>
    </location>
</feature>
<keyword evidence="3 5" id="KW-1133">Transmembrane helix</keyword>
<feature type="transmembrane region" description="Helical" evidence="5">
    <location>
        <begin position="178"/>
        <end position="202"/>
    </location>
</feature>
<keyword evidence="5" id="KW-0653">Protein transport</keyword>
<comment type="function">
    <text evidence="5">Part of the twin-arginine translocation (Tat) system that transports large folded proteins containing a characteristic twin-arginine motif in their signal peptide across membranes. Together with TatB, TatC is part of a receptor directly interacting with Tat signal peptides.</text>
</comment>
<keyword evidence="4 5" id="KW-0472">Membrane</keyword>
<keyword evidence="2 5" id="KW-0812">Transmembrane</keyword>
<comment type="subunit">
    <text evidence="5">The Tat system comprises two distinct complexes: a TatABC complex, containing multiple copies of TatA, TatB and TatC subunits, and a separate TatA complex, containing only TatA subunits. Substrates initially bind to the TatABC complex, which probably triggers association of the separate TatA complex to form the active translocon.</text>
</comment>
<comment type="similarity">
    <text evidence="5">Belongs to the TatC family.</text>
</comment>
<dbReference type="PANTHER" id="PTHR30371:SF0">
    <property type="entry name" value="SEC-INDEPENDENT PROTEIN TRANSLOCASE PROTEIN TATC, CHLOROPLASTIC-RELATED"/>
    <property type="match status" value="1"/>
</dbReference>
<dbReference type="NCBIfam" id="TIGR00945">
    <property type="entry name" value="tatC"/>
    <property type="match status" value="1"/>
</dbReference>
<feature type="transmembrane region" description="Helical" evidence="5">
    <location>
        <begin position="32"/>
        <end position="54"/>
    </location>
</feature>
<reference evidence="6 7" key="1">
    <citation type="submission" date="2022-10" db="EMBL/GenBank/DDBJ databases">
        <title>Host association and intracellularity evolved multiple times independently in the Rickettsiales.</title>
        <authorList>
            <person name="Castelli M."/>
            <person name="Nardi T."/>
            <person name="Gammuto L."/>
            <person name="Bellinzona G."/>
            <person name="Sabaneyeva E."/>
            <person name="Potekhin A."/>
            <person name="Serra V."/>
            <person name="Petroni G."/>
            <person name="Sassera D."/>
        </authorList>
    </citation>
    <scope>NUCLEOTIDE SEQUENCE [LARGE SCALE GENOMIC DNA]</scope>
    <source>
        <strain evidence="6 7">Kr 154-4</strain>
    </source>
</reference>
<evidence type="ECO:0000313" key="6">
    <source>
        <dbReference type="EMBL" id="WPY01017.1"/>
    </source>
</evidence>
<dbReference type="Proteomes" id="UP001326613">
    <property type="component" value="Chromosome"/>
</dbReference>
<evidence type="ECO:0000256" key="5">
    <source>
        <dbReference type="HAMAP-Rule" id="MF_00902"/>
    </source>
</evidence>
<feature type="transmembrane region" description="Helical" evidence="5">
    <location>
        <begin position="214"/>
        <end position="231"/>
    </location>
</feature>
<evidence type="ECO:0000256" key="2">
    <source>
        <dbReference type="ARBA" id="ARBA00022692"/>
    </source>
</evidence>
<feature type="transmembrane region" description="Helical" evidence="5">
    <location>
        <begin position="237"/>
        <end position="257"/>
    </location>
</feature>
<dbReference type="InterPro" id="IPR002033">
    <property type="entry name" value="TatC"/>
</dbReference>
<evidence type="ECO:0000256" key="4">
    <source>
        <dbReference type="ARBA" id="ARBA00023136"/>
    </source>
</evidence>
<protein>
    <recommendedName>
        <fullName evidence="5">Sec-independent protein translocase protein TatC</fullName>
    </recommendedName>
</protein>
<dbReference type="HAMAP" id="MF_00902">
    <property type="entry name" value="TatC"/>
    <property type="match status" value="1"/>
</dbReference>
<dbReference type="PROSITE" id="PS01218">
    <property type="entry name" value="TATC"/>
    <property type="match status" value="1"/>
</dbReference>
<accession>A0ABZ0UV99</accession>
<dbReference type="PRINTS" id="PR01840">
    <property type="entry name" value="TATCFAMILY"/>
</dbReference>
<sequence length="269" mass="30833">MMSKQSIVITRNKIMSEQVTHKLTLTEHLHELKVRIIVILASFITAFITCYYFSNNIYNFLLQPLADLNEEHLRRIIYTGLAEAFFTYLKLAAFSSFLIIVPIIAIQSYLFISPGLCNYEKKIAAFILLMSPLLFWSGSIFVFYYVMPRAWHFFLSFENSNAVIPIMLEAKISEYLNLVIHLVVAFGVAFQLPIILLILNLLKIVSSTSLINKRRLAVVINFIIAGILTPPDILSQFALAIPMLLLYEISIIMCKFVENRGSNVRHQMD</sequence>
<keyword evidence="5" id="KW-0813">Transport</keyword>
<dbReference type="InterPro" id="IPR019820">
    <property type="entry name" value="Sec-indep_translocase_CS"/>
</dbReference>
<evidence type="ECO:0000256" key="3">
    <source>
        <dbReference type="ARBA" id="ARBA00022989"/>
    </source>
</evidence>
<dbReference type="EMBL" id="CP112932">
    <property type="protein sequence ID" value="WPY01017.1"/>
    <property type="molecule type" value="Genomic_DNA"/>
</dbReference>
<evidence type="ECO:0000313" key="7">
    <source>
        <dbReference type="Proteomes" id="UP001326613"/>
    </source>
</evidence>
<dbReference type="Pfam" id="PF00902">
    <property type="entry name" value="TatC"/>
    <property type="match status" value="1"/>
</dbReference>
<comment type="subcellular location">
    <subcellularLocation>
        <location evidence="5">Cell membrane</location>
        <topology evidence="5">Multi-pass membrane protein</topology>
    </subcellularLocation>
    <subcellularLocation>
        <location evidence="1">Membrane</location>
        <topology evidence="1">Multi-pass membrane protein</topology>
    </subcellularLocation>
</comment>
<keyword evidence="7" id="KW-1185">Reference proteome</keyword>
<keyword evidence="5" id="KW-0811">Translocation</keyword>
<name>A0ABZ0UV99_9RICK</name>
<dbReference type="PANTHER" id="PTHR30371">
    <property type="entry name" value="SEC-INDEPENDENT PROTEIN TRANSLOCASE PROTEIN TATC"/>
    <property type="match status" value="1"/>
</dbReference>
<proteinExistence type="inferred from homology"/>
<evidence type="ECO:0000256" key="1">
    <source>
        <dbReference type="ARBA" id="ARBA00004141"/>
    </source>
</evidence>
<feature type="transmembrane region" description="Helical" evidence="5">
    <location>
        <begin position="91"/>
        <end position="112"/>
    </location>
</feature>
<keyword evidence="5" id="KW-1003">Cell membrane</keyword>
<gene>
    <name evidence="5" type="primary">tatC</name>
    <name evidence="6" type="ORF">Trichorick_00910</name>
</gene>